<keyword evidence="1" id="KW-0732">Signal</keyword>
<name>A0A434AWG2_9BACT</name>
<evidence type="ECO:0000313" key="3">
    <source>
        <dbReference type="Proteomes" id="UP000282985"/>
    </source>
</evidence>
<protein>
    <recommendedName>
        <fullName evidence="4">DUF1735 domain-containing protein</fullName>
    </recommendedName>
</protein>
<dbReference type="Proteomes" id="UP000282985">
    <property type="component" value="Unassembled WGS sequence"/>
</dbReference>
<gene>
    <name evidence="2" type="ORF">DLK05_06265</name>
</gene>
<organism evidence="2 3">
    <name type="scientific">Ancylomarina longa</name>
    <dbReference type="NCBI Taxonomy" id="2487017"/>
    <lineage>
        <taxon>Bacteria</taxon>
        <taxon>Pseudomonadati</taxon>
        <taxon>Bacteroidota</taxon>
        <taxon>Bacteroidia</taxon>
        <taxon>Marinilabiliales</taxon>
        <taxon>Marinifilaceae</taxon>
        <taxon>Ancylomarina</taxon>
    </lineage>
</organism>
<sequence length="183" mass="20616">MKITNLLLAAIFLSALLPSCSKDKDQTYGPEYEINDIELNADYLDRDTIPAKLFAMQLVLKSDNKYAAEYGLNPLLKSKIAAIKVTVLTDGMHPAIAKDNDVSRFFLIDDWGYHHNLYQTIPQYIEQGEIKSLSPVLYFTDQMALAPNSETIITDTIALAFRVELKLKNNQVFSDQDSIVLIP</sequence>
<feature type="chain" id="PRO_5019235470" description="DUF1735 domain-containing protein" evidence="1">
    <location>
        <begin position="22"/>
        <end position="183"/>
    </location>
</feature>
<dbReference type="EMBL" id="RJJX01000006">
    <property type="protein sequence ID" value="RUT78740.1"/>
    <property type="molecule type" value="Genomic_DNA"/>
</dbReference>
<reference evidence="2 3" key="1">
    <citation type="submission" date="2018-11" db="EMBL/GenBank/DDBJ databases">
        <title>Parancylomarina longa gen. nov., sp. nov., isolated from sediments of southern Okinawa.</title>
        <authorList>
            <person name="Fu T."/>
        </authorList>
    </citation>
    <scope>NUCLEOTIDE SEQUENCE [LARGE SCALE GENOMIC DNA]</scope>
    <source>
        <strain evidence="2 3">T3-2 S1-C</strain>
    </source>
</reference>
<keyword evidence="3" id="KW-1185">Reference proteome</keyword>
<evidence type="ECO:0000313" key="2">
    <source>
        <dbReference type="EMBL" id="RUT78740.1"/>
    </source>
</evidence>
<proteinExistence type="predicted"/>
<evidence type="ECO:0000256" key="1">
    <source>
        <dbReference type="SAM" id="SignalP"/>
    </source>
</evidence>
<dbReference type="AlphaFoldDB" id="A0A434AWG2"/>
<feature type="signal peptide" evidence="1">
    <location>
        <begin position="1"/>
        <end position="21"/>
    </location>
</feature>
<dbReference type="RefSeq" id="WP_127343136.1">
    <property type="nucleotide sequence ID" value="NZ_RJJX01000006.1"/>
</dbReference>
<evidence type="ECO:0008006" key="4">
    <source>
        <dbReference type="Google" id="ProtNLM"/>
    </source>
</evidence>
<comment type="caution">
    <text evidence="2">The sequence shown here is derived from an EMBL/GenBank/DDBJ whole genome shotgun (WGS) entry which is preliminary data.</text>
</comment>
<accession>A0A434AWG2</accession>